<reference evidence="1 2" key="1">
    <citation type="submission" date="2016-10" db="EMBL/GenBank/DDBJ databases">
        <authorList>
            <person name="de Groot N.N."/>
        </authorList>
    </citation>
    <scope>NUCLEOTIDE SEQUENCE [LARGE SCALE GENOMIC DNA]</scope>
    <source>
        <strain evidence="1 2">TC2-24</strain>
    </source>
</reference>
<evidence type="ECO:0000313" key="2">
    <source>
        <dbReference type="Proteomes" id="UP000199373"/>
    </source>
</evidence>
<dbReference type="EMBL" id="FOIQ01000001">
    <property type="protein sequence ID" value="SEV80447.1"/>
    <property type="molecule type" value="Genomic_DNA"/>
</dbReference>
<evidence type="ECO:0000313" key="1">
    <source>
        <dbReference type="EMBL" id="SEV80447.1"/>
    </source>
</evidence>
<keyword evidence="2" id="KW-1185">Reference proteome</keyword>
<accession>A0A1I0LXI4</accession>
<dbReference type="PROSITE" id="PS51257">
    <property type="entry name" value="PROKAR_LIPOPROTEIN"/>
    <property type="match status" value="1"/>
</dbReference>
<keyword evidence="1" id="KW-0449">Lipoprotein</keyword>
<name>A0A1I0LXI4_9BACT</name>
<gene>
    <name evidence="1" type="ORF">SAMN04487850_0066</name>
</gene>
<dbReference type="RefSeq" id="WP_091913976.1">
    <property type="nucleotide sequence ID" value="NZ_FOIQ01000001.1"/>
</dbReference>
<organism evidence="1 2">
    <name type="scientific">Prevotella aff. ruminicola Tc2-24</name>
    <dbReference type="NCBI Taxonomy" id="81582"/>
    <lineage>
        <taxon>Bacteria</taxon>
        <taxon>Pseudomonadati</taxon>
        <taxon>Bacteroidota</taxon>
        <taxon>Bacteroidia</taxon>
        <taxon>Bacteroidales</taxon>
        <taxon>Prevotellaceae</taxon>
        <taxon>Prevotella</taxon>
    </lineage>
</organism>
<dbReference type="AlphaFoldDB" id="A0A1I0LXI4"/>
<dbReference type="Proteomes" id="UP000199373">
    <property type="component" value="Unassembled WGS sequence"/>
</dbReference>
<sequence length="104" mass="11952">MNRITRNVAVATLVLTLSACRSYKSVANYTSRIEPGMTIDEVSLVVGKTDYRSFEGNTERWEYRSRDNYGDFDVVIVEFVDGRVVAMDSFHEVHPKFPEPQKDK</sequence>
<protein>
    <submittedName>
        <fullName evidence="1">Outer membrane protein assembly factor BamE, lipoprotein component of the BamABCDE complex</fullName>
    </submittedName>
</protein>
<proteinExistence type="predicted"/>